<dbReference type="Proteomes" id="UP000318937">
    <property type="component" value="Unassembled WGS sequence"/>
</dbReference>
<reference evidence="1 2" key="1">
    <citation type="submission" date="2019-05" db="EMBL/GenBank/DDBJ databases">
        <title>Psychrobacillus vulpis sp. nov., a new species isolated from feces of a red fox that inhabits in The Tablas de Daimiel Natural Park, Albacete, Spain.</title>
        <authorList>
            <person name="Rodriguez M."/>
            <person name="Reina J.C."/>
            <person name="Bejar V."/>
            <person name="Llamas I."/>
        </authorList>
    </citation>
    <scope>NUCLEOTIDE SEQUENCE [LARGE SCALE GENOMIC DNA]</scope>
    <source>
        <strain evidence="1 2">NHI-2</strain>
    </source>
</reference>
<evidence type="ECO:0000313" key="2">
    <source>
        <dbReference type="Proteomes" id="UP000318937"/>
    </source>
</evidence>
<proteinExistence type="predicted"/>
<organism evidence="1 2">
    <name type="scientific">Psychrobacillus soli</name>
    <dbReference type="NCBI Taxonomy" id="1543965"/>
    <lineage>
        <taxon>Bacteria</taxon>
        <taxon>Bacillati</taxon>
        <taxon>Bacillota</taxon>
        <taxon>Bacilli</taxon>
        <taxon>Bacillales</taxon>
        <taxon>Bacillaceae</taxon>
        <taxon>Psychrobacillus</taxon>
    </lineage>
</organism>
<accession>A0A544T4D8</accession>
<dbReference type="RefSeq" id="WP_142607934.1">
    <property type="nucleotide sequence ID" value="NZ_VDGG01000028.1"/>
</dbReference>
<dbReference type="OrthoDB" id="2867457at2"/>
<evidence type="ECO:0000313" key="1">
    <source>
        <dbReference type="EMBL" id="TQR12301.1"/>
    </source>
</evidence>
<dbReference type="AlphaFoldDB" id="A0A544T4D8"/>
<comment type="caution">
    <text evidence="1">The sequence shown here is derived from an EMBL/GenBank/DDBJ whole genome shotgun (WGS) entry which is preliminary data.</text>
</comment>
<dbReference type="EMBL" id="VDGG01000028">
    <property type="protein sequence ID" value="TQR12301.1"/>
    <property type="molecule type" value="Genomic_DNA"/>
</dbReference>
<evidence type="ECO:0008006" key="3">
    <source>
        <dbReference type="Google" id="ProtNLM"/>
    </source>
</evidence>
<name>A0A544T4D8_9BACI</name>
<keyword evidence="2" id="KW-1185">Reference proteome</keyword>
<sequence length="132" mass="15573">MNDRFVILEFFQHEVSCCCPGQKHQHLIEFHQGDVWTITNERKYVDCLGWHFLVTVNGEFRFLMHVEDMEDLYNNGSICSVLDLELKTIHLNFKINEALDAHDKESFLLFANELTNLREIKDKMHAEGVQVF</sequence>
<protein>
    <recommendedName>
        <fullName evidence="3">IDEAL domain-containing protein</fullName>
    </recommendedName>
</protein>
<gene>
    <name evidence="1" type="ORF">FG383_13580</name>
</gene>